<organism evidence="6 7">
    <name type="scientific">Trichinella britovi</name>
    <name type="common">Parasitic roundworm</name>
    <dbReference type="NCBI Taxonomy" id="45882"/>
    <lineage>
        <taxon>Eukaryota</taxon>
        <taxon>Metazoa</taxon>
        <taxon>Ecdysozoa</taxon>
        <taxon>Nematoda</taxon>
        <taxon>Enoplea</taxon>
        <taxon>Dorylaimia</taxon>
        <taxon>Trichinellida</taxon>
        <taxon>Trichinellidae</taxon>
        <taxon>Trichinella</taxon>
    </lineage>
</organism>
<dbReference type="STRING" id="45882.A0A0V1C8Z9"/>
<keyword evidence="3" id="KW-0460">Magnesium</keyword>
<proteinExistence type="inferred from homology"/>
<evidence type="ECO:0000256" key="3">
    <source>
        <dbReference type="ARBA" id="ARBA00022842"/>
    </source>
</evidence>
<dbReference type="SUPFAM" id="SSF50249">
    <property type="entry name" value="Nucleic acid-binding proteins"/>
    <property type="match status" value="2"/>
</dbReference>
<dbReference type="Gene3D" id="3.40.50.1010">
    <property type="entry name" value="5'-nuclease"/>
    <property type="match status" value="1"/>
</dbReference>
<evidence type="ECO:0000313" key="7">
    <source>
        <dbReference type="Proteomes" id="UP000054653"/>
    </source>
</evidence>
<dbReference type="PANTHER" id="PTHR23355:SF30">
    <property type="entry name" value="DIS3-LIKE EXONUCLEASE 1"/>
    <property type="match status" value="1"/>
</dbReference>
<dbReference type="GO" id="GO:0003723">
    <property type="term" value="F:RNA binding"/>
    <property type="evidence" value="ECO:0007669"/>
    <property type="project" value="InterPro"/>
</dbReference>
<dbReference type="Proteomes" id="UP000054653">
    <property type="component" value="Unassembled WGS sequence"/>
</dbReference>
<dbReference type="EMBL" id="JYDI01000335">
    <property type="protein sequence ID" value="KRY45717.1"/>
    <property type="molecule type" value="Genomic_DNA"/>
</dbReference>
<dbReference type="GO" id="GO:0006402">
    <property type="term" value="P:mRNA catabolic process"/>
    <property type="evidence" value="ECO:0007669"/>
    <property type="project" value="TreeGrafter"/>
</dbReference>
<evidence type="ECO:0000256" key="2">
    <source>
        <dbReference type="ARBA" id="ARBA00016366"/>
    </source>
</evidence>
<dbReference type="EMBL" id="JYDI01000335">
    <property type="protein sequence ID" value="KRY45716.1"/>
    <property type="molecule type" value="Genomic_DNA"/>
</dbReference>
<dbReference type="InterPro" id="IPR050180">
    <property type="entry name" value="RNR_Ribonuclease"/>
</dbReference>
<dbReference type="PANTHER" id="PTHR23355">
    <property type="entry name" value="RIBONUCLEASE"/>
    <property type="match status" value="1"/>
</dbReference>
<keyword evidence="7" id="KW-1185">Reference proteome</keyword>
<dbReference type="AlphaFoldDB" id="A0A0V1C8Z9"/>
<feature type="domain" description="RNB" evidence="5">
    <location>
        <begin position="483"/>
        <end position="837"/>
    </location>
</feature>
<dbReference type="InterPro" id="IPR041505">
    <property type="entry name" value="Dis3_CSD2"/>
</dbReference>
<dbReference type="InterPro" id="IPR022966">
    <property type="entry name" value="RNase_II/R_CS"/>
</dbReference>
<accession>A0A0V1C8Z9</accession>
<comment type="caution">
    <text evidence="6">The sequence shown here is derived from an EMBL/GenBank/DDBJ whole genome shotgun (WGS) entry which is preliminary data.</text>
</comment>
<evidence type="ECO:0000256" key="1">
    <source>
        <dbReference type="ARBA" id="ARBA00001946"/>
    </source>
</evidence>
<protein>
    <recommendedName>
        <fullName evidence="2">DIS3-like exonuclease 1</fullName>
    </recommendedName>
</protein>
<dbReference type="OMA" id="QAEALQX"/>
<dbReference type="Pfam" id="PF00773">
    <property type="entry name" value="RNB"/>
    <property type="match status" value="1"/>
</dbReference>
<dbReference type="GO" id="GO:0000175">
    <property type="term" value="F:3'-5'-RNA exonuclease activity"/>
    <property type="evidence" value="ECO:0007669"/>
    <property type="project" value="TreeGrafter"/>
</dbReference>
<dbReference type="Pfam" id="PF17849">
    <property type="entry name" value="OB_Dis3"/>
    <property type="match status" value="1"/>
</dbReference>
<keyword evidence="6" id="KW-0269">Exonuclease</keyword>
<dbReference type="GO" id="GO:0000177">
    <property type="term" value="C:cytoplasmic exosome (RNase complex)"/>
    <property type="evidence" value="ECO:0007669"/>
    <property type="project" value="TreeGrafter"/>
</dbReference>
<gene>
    <name evidence="6" type="primary">DIS3L</name>
    <name evidence="6" type="ORF">T03_5318</name>
</gene>
<dbReference type="InterPro" id="IPR001900">
    <property type="entry name" value="RNase_II/R"/>
</dbReference>
<evidence type="ECO:0000256" key="4">
    <source>
        <dbReference type="RuleBase" id="RU003901"/>
    </source>
</evidence>
<evidence type="ECO:0000313" key="6">
    <source>
        <dbReference type="EMBL" id="KRY45717.1"/>
    </source>
</evidence>
<dbReference type="Gene3D" id="2.40.50.690">
    <property type="match status" value="1"/>
</dbReference>
<dbReference type="InterPro" id="IPR012340">
    <property type="entry name" value="NA-bd_OB-fold"/>
</dbReference>
<dbReference type="GO" id="GO:0016075">
    <property type="term" value="P:rRNA catabolic process"/>
    <property type="evidence" value="ECO:0007669"/>
    <property type="project" value="TreeGrafter"/>
</dbReference>
<name>A0A0V1C8Z9_TRIBR</name>
<comment type="cofactor">
    <cofactor evidence="1">
        <name>Mg(2+)</name>
        <dbReference type="ChEBI" id="CHEBI:18420"/>
    </cofactor>
</comment>
<dbReference type="SMART" id="SM00955">
    <property type="entry name" value="RNB"/>
    <property type="match status" value="1"/>
</dbReference>
<dbReference type="Gene3D" id="2.40.50.700">
    <property type="match status" value="1"/>
</dbReference>
<evidence type="ECO:0000259" key="5">
    <source>
        <dbReference type="SMART" id="SM00955"/>
    </source>
</evidence>
<feature type="non-terminal residue" evidence="6">
    <location>
        <position position="1"/>
    </location>
</feature>
<dbReference type="PROSITE" id="PS01175">
    <property type="entry name" value="RIBONUCLEASE_II"/>
    <property type="match status" value="1"/>
</dbReference>
<dbReference type="OrthoDB" id="372421at2759"/>
<keyword evidence="6" id="KW-0378">Hydrolase</keyword>
<reference evidence="6 7" key="1">
    <citation type="submission" date="2015-01" db="EMBL/GenBank/DDBJ databases">
        <title>Evolution of Trichinella species and genotypes.</title>
        <authorList>
            <person name="Korhonen P.K."/>
            <person name="Edoardo P."/>
            <person name="Giuseppe L.R."/>
            <person name="Gasser R.B."/>
        </authorList>
    </citation>
    <scope>NUCLEOTIDE SEQUENCE [LARGE SCALE GENOMIC DNA]</scope>
    <source>
        <strain evidence="6">ISS120</strain>
    </source>
</reference>
<keyword evidence="6" id="KW-0540">Nuclease</keyword>
<comment type="similarity">
    <text evidence="4">Belongs to the RNR ribonuclease family.</text>
</comment>
<sequence length="1080" mass="121800">LERIARKTFVSESKFTFHATMSEEEEEMDVPMVIKKPYLDLNWNVKNNLFKVLKTVNVVTKTGHFVRLCREFYLRDTIACNSALCSACTIACTSILPADCDTYVMPDLDTVMNYFEIFEMYKFRGFIYLQSICQQYGQLMGSRAWRRFKQLIGKVDRQCTQFLNIFYKRTHVPKSADESLLQWHRRLVDEAAKFYTEHLPGIRLIILSDWYKNDSQARWDTLALLDYVKLYHKDKPSLIIQIEEIGKSLKPAHLHGNVLQHRFSVTYEPYWSDIERSGSKGDRFIQGKLMVSKRCPNNVAYVCCSFDSDWTEGTEVEEPMVTDSDQSDVLIEGMRNRNRAVHGDLVIVKILENSKIASDVSDDVTCSRSSGIVVSVVQRHWRPYVCTVMTGSGCLAVPYDRRIPKIQLVQDSLLSSTGQRVLVSIVDWPIDSAHPIGRILKVIGPVGELETEMRCILYEHQLPVESPANVQLTQTDTLHLNGRLDLRHSHLVFSIDPSGCTDVDDALSVRVLDEQAGNLELGVHIADVSYFVSANSAIDLEAAERGTSVYLADRRIDMLPACLASDQCSLLSGIDRYAVSLFWELEPVTLNVVDFHYSRSVIRSRYKLEYGVAQQLFDGTLSDVQLIRASIAELANLDDGQLTIAVEDLKRSLAHLVTISAHLYNSRCGLALESSEVSIKVENAVSVTDVTSKTSLLMEDVIAECMIWANHWVARENYKRLPLKALLRRHPPPLEQKLQKLTTLAKTAGLLVDSSSNVALAKSLENCQHTTGNAKRTLKQLAVFSMERAEYFCTGSSDFPFCSHYGLNLDYYTHFTSPIRRYADIVVHRQLLGDESATAVACVSKLADICLTVNSKNRAAQNAQRDSQRYFVALHLTQQLKNCGKLLLEAVVVGFSGDGLKVIDVLYGIVGFCFLRNNEGRVCFVGENGQVEWLPGNVDRGEGALAVDCEKGKHWYKLFDTVLVDITVQQSECHMPDFRFTLAGLAKPKDEDEEIFVEKNLGQFCRTQLPEQLMESMTEISFVDQADGVDCSSDLEQTKEKKIPNTNIPAAAAAANITTTKTTSSYRLRREIQSQLLRRK</sequence>